<organism evidence="1 2">
    <name type="scientific">Periconia digitata</name>
    <dbReference type="NCBI Taxonomy" id="1303443"/>
    <lineage>
        <taxon>Eukaryota</taxon>
        <taxon>Fungi</taxon>
        <taxon>Dikarya</taxon>
        <taxon>Ascomycota</taxon>
        <taxon>Pezizomycotina</taxon>
        <taxon>Dothideomycetes</taxon>
        <taxon>Pleosporomycetidae</taxon>
        <taxon>Pleosporales</taxon>
        <taxon>Massarineae</taxon>
        <taxon>Periconiaceae</taxon>
        <taxon>Periconia</taxon>
    </lineage>
</organism>
<evidence type="ECO:0000313" key="1">
    <source>
        <dbReference type="EMBL" id="CAI6330981.1"/>
    </source>
</evidence>
<gene>
    <name evidence="1" type="ORF">PDIGIT_LOCUS4354</name>
</gene>
<accession>A0A9W4U7T5</accession>
<evidence type="ECO:0000313" key="2">
    <source>
        <dbReference type="Proteomes" id="UP001152607"/>
    </source>
</evidence>
<dbReference type="Proteomes" id="UP001152607">
    <property type="component" value="Unassembled WGS sequence"/>
</dbReference>
<protein>
    <submittedName>
        <fullName evidence="1">Uncharacterized protein</fullName>
    </submittedName>
</protein>
<reference evidence="1" key="1">
    <citation type="submission" date="2023-01" db="EMBL/GenBank/DDBJ databases">
        <authorList>
            <person name="Van Ghelder C."/>
            <person name="Rancurel C."/>
        </authorList>
    </citation>
    <scope>NUCLEOTIDE SEQUENCE</scope>
    <source>
        <strain evidence="1">CNCM I-4278</strain>
    </source>
</reference>
<name>A0A9W4U7T5_9PLEO</name>
<comment type="caution">
    <text evidence="1">The sequence shown here is derived from an EMBL/GenBank/DDBJ whole genome shotgun (WGS) entry which is preliminary data.</text>
</comment>
<keyword evidence="2" id="KW-1185">Reference proteome</keyword>
<sequence length="348" mass="40163">MTAPFPSTEDHIYYIANSIAQYYIERTNWSTWHFWDYYRRLPLLRDEATGTERAQAVSAAQSWCATAPYGSCVDIALQTTTALRHALYRVPELQHYASHVRTLARAGSANQNDLTHCITALLANSFCVVIDFSCNHEAMMIPLGGSVTSMPYHNMHGDEFRDQLRYLELPGGARTIQRVPANPRDATFFHEHDEASLIHMINVRLANELENAPGDIPVPKTKSVKFQTYLDEPPRYIPWVQFNGRPFATTLRMKIDFANRKVLMQVPYRDWLRLEENRYLLQEARNVGIFERVNNAACNLVVFLTRPRHRSPIRQQLDVMARIGVEHDLDEDQLLRMVDSIYEERGPP</sequence>
<dbReference type="EMBL" id="CAOQHR010000002">
    <property type="protein sequence ID" value="CAI6330981.1"/>
    <property type="molecule type" value="Genomic_DNA"/>
</dbReference>
<dbReference type="AlphaFoldDB" id="A0A9W4U7T5"/>
<proteinExistence type="predicted"/>
<dbReference type="OrthoDB" id="414463at2759"/>